<name>A0A0D0VTX1_CRYGA</name>
<dbReference type="InterPro" id="IPR011709">
    <property type="entry name" value="DEAD-box_helicase_OB_fold"/>
</dbReference>
<dbReference type="Gene3D" id="3.40.50.300">
    <property type="entry name" value="P-loop containing nucleotide triphosphate hydrolases"/>
    <property type="match status" value="2"/>
</dbReference>
<dbReference type="PROSITE" id="PS51194">
    <property type="entry name" value="HELICASE_CTER"/>
    <property type="match status" value="1"/>
</dbReference>
<keyword evidence="4" id="KW-0347">Helicase</keyword>
<dbReference type="EMBL" id="KN847973">
    <property type="protein sequence ID" value="KIR50436.1"/>
    <property type="molecule type" value="Genomic_DNA"/>
</dbReference>
<dbReference type="PANTHER" id="PTHR18934">
    <property type="entry name" value="ATP-DEPENDENT RNA HELICASE"/>
    <property type="match status" value="1"/>
</dbReference>
<feature type="compositionally biased region" description="Basic and acidic residues" evidence="7">
    <location>
        <begin position="381"/>
        <end position="392"/>
    </location>
</feature>
<evidence type="ECO:0000256" key="6">
    <source>
        <dbReference type="ARBA" id="ARBA00047984"/>
    </source>
</evidence>
<feature type="region of interest" description="Disordered" evidence="7">
    <location>
        <begin position="1"/>
        <end position="61"/>
    </location>
</feature>
<feature type="domain" description="Helicase C-terminal" evidence="9">
    <location>
        <begin position="922"/>
        <end position="1087"/>
    </location>
</feature>
<evidence type="ECO:0000256" key="7">
    <source>
        <dbReference type="SAM" id="MobiDB-lite"/>
    </source>
</evidence>
<dbReference type="SMART" id="SM00847">
    <property type="entry name" value="HA2"/>
    <property type="match status" value="1"/>
</dbReference>
<dbReference type="InterPro" id="IPR007502">
    <property type="entry name" value="Helicase-assoc_dom"/>
</dbReference>
<comment type="catalytic activity">
    <reaction evidence="6">
        <text>ATP + H2O = ADP + phosphate + H(+)</text>
        <dbReference type="Rhea" id="RHEA:13065"/>
        <dbReference type="ChEBI" id="CHEBI:15377"/>
        <dbReference type="ChEBI" id="CHEBI:15378"/>
        <dbReference type="ChEBI" id="CHEBI:30616"/>
        <dbReference type="ChEBI" id="CHEBI:43474"/>
        <dbReference type="ChEBI" id="CHEBI:456216"/>
        <dbReference type="EC" id="3.6.4.13"/>
    </reaction>
</comment>
<dbReference type="HOGENOM" id="CLU_001832_1_3_1"/>
<feature type="compositionally biased region" description="Pro residues" evidence="7">
    <location>
        <begin position="28"/>
        <end position="53"/>
    </location>
</feature>
<feature type="region of interest" description="Disordered" evidence="7">
    <location>
        <begin position="231"/>
        <end position="278"/>
    </location>
</feature>
<dbReference type="FunFam" id="3.40.50.300:FF:000500">
    <property type="entry name" value="ATP-dependent RNA helicase DHX29"/>
    <property type="match status" value="1"/>
</dbReference>
<evidence type="ECO:0000256" key="4">
    <source>
        <dbReference type="ARBA" id="ARBA00022806"/>
    </source>
</evidence>
<dbReference type="GO" id="GO:0016787">
    <property type="term" value="F:hydrolase activity"/>
    <property type="evidence" value="ECO:0007669"/>
    <property type="project" value="UniProtKB-KW"/>
</dbReference>
<dbReference type="InterPro" id="IPR011545">
    <property type="entry name" value="DEAD/DEAH_box_helicase_dom"/>
</dbReference>
<dbReference type="OrthoDB" id="5600252at2759"/>
<keyword evidence="5" id="KW-0067">ATP-binding</keyword>
<dbReference type="GO" id="GO:0005524">
    <property type="term" value="F:ATP binding"/>
    <property type="evidence" value="ECO:0007669"/>
    <property type="project" value="UniProtKB-KW"/>
</dbReference>
<feature type="region of interest" description="Disordered" evidence="7">
    <location>
        <begin position="861"/>
        <end position="882"/>
    </location>
</feature>
<dbReference type="InterPro" id="IPR027417">
    <property type="entry name" value="P-loop_NTPase"/>
</dbReference>
<dbReference type="CDD" id="cd18791">
    <property type="entry name" value="SF2_C_RHA"/>
    <property type="match status" value="1"/>
</dbReference>
<evidence type="ECO:0000256" key="3">
    <source>
        <dbReference type="ARBA" id="ARBA00022801"/>
    </source>
</evidence>
<evidence type="ECO:0000256" key="1">
    <source>
        <dbReference type="ARBA" id="ARBA00012552"/>
    </source>
</evidence>
<dbReference type="EC" id="3.6.4.13" evidence="1"/>
<dbReference type="Pfam" id="PF00271">
    <property type="entry name" value="Helicase_C"/>
    <property type="match status" value="1"/>
</dbReference>
<evidence type="ECO:0000259" key="9">
    <source>
        <dbReference type="PROSITE" id="PS51194"/>
    </source>
</evidence>
<keyword evidence="2" id="KW-0547">Nucleotide-binding</keyword>
<protein>
    <recommendedName>
        <fullName evidence="1">RNA helicase</fullName>
        <ecNumber evidence="1">3.6.4.13</ecNumber>
    </recommendedName>
</protein>
<dbReference type="FunFam" id="1.20.120.1080:FF:000002">
    <property type="entry name" value="Putative ATP-dependent RNA helicase DHX36"/>
    <property type="match status" value="1"/>
</dbReference>
<feature type="region of interest" description="Disordered" evidence="7">
    <location>
        <begin position="364"/>
        <end position="398"/>
    </location>
</feature>
<organism evidence="10">
    <name type="scientific">Cryptococcus bacillisporus CA1280</name>
    <dbReference type="NCBI Taxonomy" id="1296109"/>
    <lineage>
        <taxon>Eukaryota</taxon>
        <taxon>Fungi</taxon>
        <taxon>Dikarya</taxon>
        <taxon>Basidiomycota</taxon>
        <taxon>Agaricomycotina</taxon>
        <taxon>Tremellomycetes</taxon>
        <taxon>Tremellales</taxon>
        <taxon>Cryptococcaceae</taxon>
        <taxon>Cryptococcus</taxon>
        <taxon>Cryptococcus gattii species complex</taxon>
    </lineage>
</organism>
<evidence type="ECO:0000259" key="8">
    <source>
        <dbReference type="PROSITE" id="PS51192"/>
    </source>
</evidence>
<dbReference type="GO" id="GO:0003723">
    <property type="term" value="F:RNA binding"/>
    <property type="evidence" value="ECO:0007669"/>
    <property type="project" value="TreeGrafter"/>
</dbReference>
<feature type="compositionally biased region" description="Polar residues" evidence="7">
    <location>
        <begin position="237"/>
        <end position="265"/>
    </location>
</feature>
<gene>
    <name evidence="10" type="ORF">I312_00376</name>
</gene>
<sequence>MAKKKLSLKPQNRGFATTSLPKKSAPQSVPPPALSPPPPPPPAATLPSSPPPAADWEHEESAEEITLQSLVDRLQDKAEKEVTRIVKAIEYDRRLGASFPKLDINQAIRDTALELALEEEKTACQDHDHPPVVTFPSTSVSESEKGLLRYFIAYHVLQNLGFRQERIEQCLLQGIKEGEGWEEALEWMWLHLSEDECLQQGEYERTTEPSIAEHQESLVPAIEPDIEPVAKPAESSKPIQAVQQATDTSTEACATTHKSLFQSQNASDTESDSEAEDEYHINEQWAKLQLELDTFRMASGESKKGKKGKGNQVVIETPEIRRLKDKINRVEKEYMFTRKDANAILKVLKSQRDVAAIAAKFKGASMQNGSQTETDSPPENTQRDSITEEKTNLMDGSSDEEGDLFGGMLDEPITLPSIATETSASTRIAVRSMPIPKQMSFAGTIPKNILKTALAKQTKQAVISYVNLSGVSRAARAGLEIGWQGGGRRIWKMDDIACDDMVEAENYVSTLALSDLEAEKAVAGVNWRTMPPSYRELWEELKVKRKERDDESRRGTWKMIKGIWDKKAVELIAEKNDTSKSSTGNIPTEAPAKPAKEKENVVIQKLQDDFAKRKESPAYQAMLPQRNTLPIASFRDQIISTLDANQILVFSGETGCGKSTQLPSFILEDQLARGKPCKIVVTEPRRISAISLAQRVSQELGDAPGTVGTLSSLVGYSIRLESKTSANTRLSFMTNGIALRMLESGSSGSSRGTAFDEVTHIIVDEVHERSIESDFLLIVLKNLCEARKDLKVVLMSATVDAEKISAFFGDCPFMSVPGRTFPVTVQYLEDAVELAGWHIDGSSPYAIRGRKFKPASQMVEWNEEGAKSDSDPEDEDEETTFNPAKLSSSTYSAQTVDTINILDSRLIPYDLIVLLLEKICFEAADYMPFSQATLVFMPGLAEIRKLNDMLLAHPKFGSTDFVVWPLHSSISSEGQSAVFKRPPEGVRKIVIATNIAETGVTIPDITCVIDTGKQREMRDSFRDSSNHMLQEATLNSVADEPVVFRKALRSICSLRPGMTPRQLPEHPIPEMLRLSLQDLALRIKILKVPLGKTVESVLLQALDPPSSINIQRAIASLVEVKALTPNEEITPLGRLLSKLPMDVHLGKFLLVAAMLGCLDPALTIAATLNSKSPFVTPFGFESQARAAKQSFAIGNNDFFTIANVFASWRRASDNPQFVRTFCKKNFVSHQNLQQIEELRQQLLAYLVDTSFVDDATPAQRQAISQGRFSRGVRTKFVPVPSELNVNGEDLKVVGAALVSGLYPKLLTLDASGGMKTITNQQPVAIHPSSVNFKVRKSEFDSNYLAYFTIMHSKRLYAWETGPVDDMALALLCGDIADFKISSSSFILDRKIKYSLSPKASIAVKLIREQFYQVMSLRFKGKKLSDNQQRWFELGLKCLAVGLQDEEATKIGVI</sequence>
<keyword evidence="3" id="KW-0378">Hydrolase</keyword>
<dbReference type="PANTHER" id="PTHR18934:SF145">
    <property type="entry name" value="ATP-DEPENDENT RNA HELICASE DHX57-RELATED"/>
    <property type="match status" value="1"/>
</dbReference>
<evidence type="ECO:0000313" key="10">
    <source>
        <dbReference type="EMBL" id="KIR50436.1"/>
    </source>
</evidence>
<proteinExistence type="predicted"/>
<evidence type="ECO:0000256" key="5">
    <source>
        <dbReference type="ARBA" id="ARBA00022840"/>
    </source>
</evidence>
<dbReference type="Pfam" id="PF07717">
    <property type="entry name" value="OB_NTP_bind"/>
    <property type="match status" value="1"/>
</dbReference>
<dbReference type="GO" id="GO:0003724">
    <property type="term" value="F:RNA helicase activity"/>
    <property type="evidence" value="ECO:0007669"/>
    <property type="project" value="UniProtKB-EC"/>
</dbReference>
<dbReference type="Pfam" id="PF00270">
    <property type="entry name" value="DEAD"/>
    <property type="match status" value="1"/>
</dbReference>
<dbReference type="Gene3D" id="1.20.120.1080">
    <property type="match status" value="1"/>
</dbReference>
<feature type="region of interest" description="Disordered" evidence="7">
    <location>
        <begin position="575"/>
        <end position="599"/>
    </location>
</feature>
<feature type="domain" description="Helicase ATP-binding" evidence="8">
    <location>
        <begin position="639"/>
        <end position="817"/>
    </location>
</feature>
<dbReference type="SMART" id="SM00487">
    <property type="entry name" value="DEXDc"/>
    <property type="match status" value="1"/>
</dbReference>
<accession>A0A0D0VTX1</accession>
<feature type="compositionally biased region" description="Polar residues" evidence="7">
    <location>
        <begin position="365"/>
        <end position="380"/>
    </location>
</feature>
<dbReference type="SUPFAM" id="SSF52540">
    <property type="entry name" value="P-loop containing nucleoside triphosphate hydrolases"/>
    <property type="match status" value="1"/>
</dbReference>
<dbReference type="InterPro" id="IPR001650">
    <property type="entry name" value="Helicase_C-like"/>
</dbReference>
<dbReference type="PROSITE" id="PS51192">
    <property type="entry name" value="HELICASE_ATP_BIND_1"/>
    <property type="match status" value="1"/>
</dbReference>
<reference evidence="10" key="1">
    <citation type="submission" date="2015-01" db="EMBL/GenBank/DDBJ databases">
        <title>The Genome Sequence of Cryptococcus gattii CA1280.</title>
        <authorList>
            <consortium name="The Broad Institute Genomics Platform"/>
            <person name="Cuomo C."/>
            <person name="Litvintseva A."/>
            <person name="Chen Y."/>
            <person name="Heitman J."/>
            <person name="Sun S."/>
            <person name="Springer D."/>
            <person name="Dromer F."/>
            <person name="Young S."/>
            <person name="Zeng Q."/>
            <person name="Gargeya S."/>
            <person name="Abouelleil A."/>
            <person name="Alvarado L."/>
            <person name="Chapman S.B."/>
            <person name="Gainer-Dewar J."/>
            <person name="Goldberg J."/>
            <person name="Griggs A."/>
            <person name="Gujja S."/>
            <person name="Hansen M."/>
            <person name="Howarth C."/>
            <person name="Imamovic A."/>
            <person name="Larimer J."/>
            <person name="Murphy C."/>
            <person name="Naylor J."/>
            <person name="Pearson M."/>
            <person name="Priest M."/>
            <person name="Roberts A."/>
            <person name="Saif S."/>
            <person name="Shea T."/>
            <person name="Sykes S."/>
            <person name="Wortman J."/>
            <person name="Nusbaum C."/>
            <person name="Birren B."/>
        </authorList>
    </citation>
    <scope>NUCLEOTIDE SEQUENCE [LARGE SCALE GENOMIC DNA]</scope>
    <source>
        <strain evidence="10">CA1280</strain>
    </source>
</reference>
<dbReference type="SMART" id="SM00490">
    <property type="entry name" value="HELICc"/>
    <property type="match status" value="1"/>
</dbReference>
<dbReference type="Pfam" id="PF21010">
    <property type="entry name" value="HA2_C"/>
    <property type="match status" value="1"/>
</dbReference>
<dbReference type="CDD" id="cd17917">
    <property type="entry name" value="DEXHc_RHA-like"/>
    <property type="match status" value="1"/>
</dbReference>
<dbReference type="Pfam" id="PF24899">
    <property type="entry name" value="UBA_DHX29"/>
    <property type="match status" value="1"/>
</dbReference>
<evidence type="ECO:0000256" key="2">
    <source>
        <dbReference type="ARBA" id="ARBA00022741"/>
    </source>
</evidence>
<dbReference type="InterPro" id="IPR056890">
    <property type="entry name" value="UBA_DHX29-like"/>
</dbReference>
<dbReference type="InterPro" id="IPR014001">
    <property type="entry name" value="Helicase_ATP-bd"/>
</dbReference>